<feature type="region of interest" description="Disordered" evidence="2">
    <location>
        <begin position="1"/>
        <end position="40"/>
    </location>
</feature>
<gene>
    <name evidence="4" type="ORF">B0I36DRAFT_331636</name>
</gene>
<dbReference type="GO" id="GO:0008270">
    <property type="term" value="F:zinc ion binding"/>
    <property type="evidence" value="ECO:0007669"/>
    <property type="project" value="UniProtKB-KW"/>
</dbReference>
<dbReference type="OrthoDB" id="10056939at2759"/>
<feature type="domain" description="C2H2-type" evidence="3">
    <location>
        <begin position="228"/>
        <end position="251"/>
    </location>
</feature>
<evidence type="ECO:0000259" key="3">
    <source>
        <dbReference type="PROSITE" id="PS50157"/>
    </source>
</evidence>
<feature type="region of interest" description="Disordered" evidence="2">
    <location>
        <begin position="74"/>
        <end position="99"/>
    </location>
</feature>
<accession>A0A9P9BLM6</accession>
<keyword evidence="1" id="KW-0863">Zinc-finger</keyword>
<name>A0A9P9BLM6_9PEZI</name>
<dbReference type="SMART" id="SM00355">
    <property type="entry name" value="ZnF_C2H2"/>
    <property type="match status" value="3"/>
</dbReference>
<keyword evidence="1" id="KW-0479">Metal-binding</keyword>
<dbReference type="AlphaFoldDB" id="A0A9P9BLM6"/>
<feature type="region of interest" description="Disordered" evidence="2">
    <location>
        <begin position="413"/>
        <end position="433"/>
    </location>
</feature>
<sequence>MGSATTSDQQQQQQQPLFHPGEQPGGRRSPREPSHFNMAVFPQLAGLDPFERWLLLGPEHEAATVKAIHEAIEEDERQQQAASASLSPGEPPPARTGRRTVPAYKVIKRTRSQRSWPSSLEIRSYAANKYSVKSDDWKPSNKVTTTTTSVVDGGGAKSVDYVGPSKPARRHRRSEPSLGGSSVRGLQRAVSLGGDRLPPNFSLSHNNTNTNNNNNNKTVASPGPKRRFQCTFCPDAFVKRHDWQRHEKSQHLALEWWTCCPDDGLAATHIDPLTAVVTCVFCGIRDPDRQHLDGQHGLAACAARSVAERTFYRKDHLRQHLRLMHAECPFTQAMEAWKTELVEVKSRCGFCGAEFETWPARVNHLAAHFRAGATMERWQGDWGLEPAVAENLERATLPADRAPLAAAAAPVSMPQSPAAPAPGNNITSWPGMDDSPMQEIDGFRFDSSLAANVPLAPPSIMSDTSGLPWDLSLFDLDTLPSMSVLDPFDEYSFSAASALDFFGHDHYGNLQQQQQHLFNDMMLPLTTPPIQEGNETPFPQQTPPPPLPLLHLGGGGYDGPTSALLGFADMPQLGDPFAQLQLQQQHPHQNLFNTETFLGVPPYYTEDDYCSVDGTTAAAAEMAAGGGVGVDNTTVAPAALHVDDQEENSSFGKLVL</sequence>
<reference evidence="4" key="1">
    <citation type="journal article" date="2021" name="Nat. Commun.">
        <title>Genetic determinants of endophytism in the Arabidopsis root mycobiome.</title>
        <authorList>
            <person name="Mesny F."/>
            <person name="Miyauchi S."/>
            <person name="Thiergart T."/>
            <person name="Pickel B."/>
            <person name="Atanasova L."/>
            <person name="Karlsson M."/>
            <person name="Huettel B."/>
            <person name="Barry K.W."/>
            <person name="Haridas S."/>
            <person name="Chen C."/>
            <person name="Bauer D."/>
            <person name="Andreopoulos W."/>
            <person name="Pangilinan J."/>
            <person name="LaButti K."/>
            <person name="Riley R."/>
            <person name="Lipzen A."/>
            <person name="Clum A."/>
            <person name="Drula E."/>
            <person name="Henrissat B."/>
            <person name="Kohler A."/>
            <person name="Grigoriev I.V."/>
            <person name="Martin F.M."/>
            <person name="Hacquard S."/>
        </authorList>
    </citation>
    <scope>NUCLEOTIDE SEQUENCE</scope>
    <source>
        <strain evidence="4">MPI-CAGE-CH-0230</strain>
    </source>
</reference>
<feature type="compositionally biased region" description="Low complexity" evidence="2">
    <location>
        <begin position="413"/>
        <end position="422"/>
    </location>
</feature>
<dbReference type="PROSITE" id="PS00028">
    <property type="entry name" value="ZINC_FINGER_C2H2_1"/>
    <property type="match status" value="1"/>
</dbReference>
<evidence type="ECO:0000256" key="2">
    <source>
        <dbReference type="SAM" id="MobiDB-lite"/>
    </source>
</evidence>
<keyword evidence="5" id="KW-1185">Reference proteome</keyword>
<comment type="caution">
    <text evidence="4">The sequence shown here is derived from an EMBL/GenBank/DDBJ whole genome shotgun (WGS) entry which is preliminary data.</text>
</comment>
<dbReference type="EMBL" id="JAGTJQ010000009">
    <property type="protein sequence ID" value="KAH7024565.1"/>
    <property type="molecule type" value="Genomic_DNA"/>
</dbReference>
<dbReference type="Proteomes" id="UP000756346">
    <property type="component" value="Unassembled WGS sequence"/>
</dbReference>
<evidence type="ECO:0000256" key="1">
    <source>
        <dbReference type="PROSITE-ProRule" id="PRU00042"/>
    </source>
</evidence>
<dbReference type="PROSITE" id="PS50157">
    <property type="entry name" value="ZINC_FINGER_C2H2_2"/>
    <property type="match status" value="1"/>
</dbReference>
<organism evidence="4 5">
    <name type="scientific">Microdochium trichocladiopsis</name>
    <dbReference type="NCBI Taxonomy" id="1682393"/>
    <lineage>
        <taxon>Eukaryota</taxon>
        <taxon>Fungi</taxon>
        <taxon>Dikarya</taxon>
        <taxon>Ascomycota</taxon>
        <taxon>Pezizomycotina</taxon>
        <taxon>Sordariomycetes</taxon>
        <taxon>Xylariomycetidae</taxon>
        <taxon>Xylariales</taxon>
        <taxon>Microdochiaceae</taxon>
        <taxon>Microdochium</taxon>
    </lineage>
</organism>
<feature type="region of interest" description="Disordered" evidence="2">
    <location>
        <begin position="133"/>
        <end position="185"/>
    </location>
</feature>
<protein>
    <recommendedName>
        <fullName evidence="3">C2H2-type domain-containing protein</fullName>
    </recommendedName>
</protein>
<dbReference type="InterPro" id="IPR013087">
    <property type="entry name" value="Znf_C2H2_type"/>
</dbReference>
<proteinExistence type="predicted"/>
<evidence type="ECO:0000313" key="4">
    <source>
        <dbReference type="EMBL" id="KAH7024565.1"/>
    </source>
</evidence>
<evidence type="ECO:0000313" key="5">
    <source>
        <dbReference type="Proteomes" id="UP000756346"/>
    </source>
</evidence>
<dbReference type="GeneID" id="70184557"/>
<dbReference type="RefSeq" id="XP_046008113.1">
    <property type="nucleotide sequence ID" value="XM_046155011.1"/>
</dbReference>
<keyword evidence="1" id="KW-0862">Zinc</keyword>